<keyword evidence="4" id="KW-1185">Reference proteome</keyword>
<protein>
    <submittedName>
        <fullName evidence="3">AAA family ATPase</fullName>
    </submittedName>
</protein>
<dbReference type="PANTHER" id="PTHR32182">
    <property type="entry name" value="DNA REPLICATION AND REPAIR PROTEIN RECF"/>
    <property type="match status" value="1"/>
</dbReference>
<reference evidence="3" key="2">
    <citation type="submission" date="2020-10" db="EMBL/GenBank/DDBJ databases">
        <title>Comparative genomics of the Acetobacterium genus.</title>
        <authorList>
            <person name="Marshall C."/>
            <person name="May H."/>
            <person name="Norman S."/>
        </authorList>
    </citation>
    <scope>NUCLEOTIDE SEQUENCE</scope>
    <source>
        <strain evidence="3">DER-2019</strain>
    </source>
</reference>
<sequence>MIIEDITNWVRTLPSWQQRLADKILEREALEVNFLDEIYSVFKIENGLLYGPVKDFGGLEMTELKTKQNAVLWKSVGNITGVNRLESHDPLLVGENITVIYGENGSGKSGYTRLLNNAFISRGDKKIVSDIYSNDLKSIHAEFKFTIDGNDTILSYPEEKNSFIFSTIRDFDWKSASVDMSKESEVDFAPSELKFFYKFASLCLEIQDRLENEMKEKSEDNPFLKFFTGEGNIVKEIFELNENSKIDDLEQVFKLSDEEKAEIKIIKTEKARLISLDIDKQYSQIEKVLSSIEQVKINAESSVLYFSKERIEEYNNIIEQTIECQKLLNSNGIEQFEDYKIEKLGTKEWKNFIVSAKKYYDQIEKHSKCPLCGQDIIESDLINKYWKYLESAAEQHYNKCKEKISDLKAEIENIEVALYSKSSIQEEWIKSNFEEDGENICSEFENIKNNQVIVLQGLDKLEKIDVPIVLIDLTKIDELYQAIKDKRDKLNRTVINEIIEEYERKEKNFTDKEKAIELLPLISKYIFQLQWLGLAQKKKIGTRSITYKQKGLFEKYVTEDYINTFSDECERLNANFNAEIKSRGNSGVTLKKLQIKGCEPGEILSEGEQRAVALASFLTEVKMDDNNIGIVLDDPVCSLDHKRRSIIANRLLDESKNRQVIVFTHDITFFMELKSLADKEDVSFVQETVRKIGNIPGDISNVIPWPGMRVKERIGKLKNDLQQINHTCNSGDMDNYYYEAKQLCELLRESWERAVEEILFNDALQRFNPCVQTQRLKKAPFSTLLYQELEEGMTECSAWCHDQAREINGTAPDLEQLQEYINCFERYFNQNRIK</sequence>
<evidence type="ECO:0000313" key="4">
    <source>
        <dbReference type="Proteomes" id="UP000616595"/>
    </source>
</evidence>
<proteinExistence type="predicted"/>
<evidence type="ECO:0000259" key="2">
    <source>
        <dbReference type="Pfam" id="PF13166"/>
    </source>
</evidence>
<dbReference type="InterPro" id="IPR027417">
    <property type="entry name" value="P-loop_NTPase"/>
</dbReference>
<name>A0A923KV35_9FIRM</name>
<dbReference type="GO" id="GO:0000731">
    <property type="term" value="P:DNA synthesis involved in DNA repair"/>
    <property type="evidence" value="ECO:0007669"/>
    <property type="project" value="TreeGrafter"/>
</dbReference>
<gene>
    <name evidence="3" type="ORF">GH810_02025</name>
</gene>
<dbReference type="SUPFAM" id="SSF52540">
    <property type="entry name" value="P-loop containing nucleoside triphosphate hydrolases"/>
    <property type="match status" value="1"/>
</dbReference>
<feature type="domain" description="Protein CR006 P-loop" evidence="2">
    <location>
        <begin position="97"/>
        <end position="679"/>
    </location>
</feature>
<dbReference type="InterPro" id="IPR026866">
    <property type="entry name" value="CR006_AAA"/>
</dbReference>
<dbReference type="AlphaFoldDB" id="A0A923KV35"/>
<dbReference type="Gene3D" id="1.10.287.510">
    <property type="entry name" value="Helix hairpin bin"/>
    <property type="match status" value="1"/>
</dbReference>
<organism evidence="3 4">
    <name type="scientific">Acetobacterium paludosum</name>
    <dbReference type="NCBI Taxonomy" id="52693"/>
    <lineage>
        <taxon>Bacteria</taxon>
        <taxon>Bacillati</taxon>
        <taxon>Bacillota</taxon>
        <taxon>Clostridia</taxon>
        <taxon>Eubacteriales</taxon>
        <taxon>Eubacteriaceae</taxon>
        <taxon>Acetobacterium</taxon>
    </lineage>
</organism>
<dbReference type="EMBL" id="WJBD01000001">
    <property type="protein sequence ID" value="MBC3887090.1"/>
    <property type="molecule type" value="Genomic_DNA"/>
</dbReference>
<dbReference type="GO" id="GO:0006302">
    <property type="term" value="P:double-strand break repair"/>
    <property type="evidence" value="ECO:0007669"/>
    <property type="project" value="TreeGrafter"/>
</dbReference>
<comment type="caution">
    <text evidence="3">The sequence shown here is derived from an EMBL/GenBank/DDBJ whole genome shotgun (WGS) entry which is preliminary data.</text>
</comment>
<dbReference type="Proteomes" id="UP000616595">
    <property type="component" value="Unassembled WGS sequence"/>
</dbReference>
<dbReference type="Pfam" id="PF13166">
    <property type="entry name" value="AAA_13"/>
    <property type="match status" value="1"/>
</dbReference>
<dbReference type="OrthoDB" id="1779972at2"/>
<dbReference type="Gene3D" id="3.40.50.300">
    <property type="entry name" value="P-loop containing nucleotide triphosphate hydrolases"/>
    <property type="match status" value="2"/>
</dbReference>
<accession>A0A923KV35</accession>
<reference evidence="3" key="1">
    <citation type="submission" date="2019-10" db="EMBL/GenBank/DDBJ databases">
        <authorList>
            <person name="Ross D.E."/>
            <person name="Gulliver D."/>
        </authorList>
    </citation>
    <scope>NUCLEOTIDE SEQUENCE</scope>
    <source>
        <strain evidence="3">DER-2019</strain>
    </source>
</reference>
<feature type="coiled-coil region" evidence="1">
    <location>
        <begin position="390"/>
        <end position="417"/>
    </location>
</feature>
<dbReference type="PANTHER" id="PTHR32182:SF0">
    <property type="entry name" value="DNA REPLICATION AND REPAIR PROTEIN RECF"/>
    <property type="match status" value="1"/>
</dbReference>
<evidence type="ECO:0000256" key="1">
    <source>
        <dbReference type="SAM" id="Coils"/>
    </source>
</evidence>
<evidence type="ECO:0000313" key="3">
    <source>
        <dbReference type="EMBL" id="MBC3887090.1"/>
    </source>
</evidence>
<keyword evidence="1" id="KW-0175">Coiled coil</keyword>
<dbReference type="RefSeq" id="WP_148565698.1">
    <property type="nucleotide sequence ID" value="NZ_RXYA01000001.1"/>
</dbReference>